<dbReference type="AlphaFoldDB" id="A0A6C0QUF4"/>
<keyword evidence="1" id="KW-0812">Transmembrane</keyword>
<evidence type="ECO:0000313" key="2">
    <source>
        <dbReference type="EMBL" id="QHZ52008.1"/>
    </source>
</evidence>
<keyword evidence="1" id="KW-1133">Transmembrane helix</keyword>
<feature type="transmembrane region" description="Helical" evidence="1">
    <location>
        <begin position="12"/>
        <end position="33"/>
    </location>
</feature>
<accession>A0A6C0QUF4</accession>
<reference evidence="2 3" key="1">
    <citation type="journal article" date="2020" name="Int. J. Med. Microbiol.">
        <title>Discovery of Paenibacillus larvae ERIC V: Phenotypic and genomic comparison to genotypes ERIC I-IV reveal different inventories of virulence factors which correlate with epidemiological prevalences of American Foulbrood.</title>
        <authorList>
            <person name="Beims H."/>
            <person name="Bunk B."/>
            <person name="Erler S."/>
            <person name="Mohr K.I."/>
            <person name="Sproer C."/>
            <person name="Pradella S."/>
            <person name="Gunther G."/>
            <person name="Rohde M."/>
            <person name="von der Ohe W."/>
            <person name="Steinert M."/>
        </authorList>
    </citation>
    <scope>NUCLEOTIDE SEQUENCE [LARGE SCALE GENOMIC DNA]</scope>
    <source>
        <strain evidence="2">Eric_V</strain>
    </source>
</reference>
<organism evidence="2 3">
    <name type="scientific">Paenibacillus larvae subsp. larvae</name>
    <dbReference type="NCBI Taxonomy" id="147375"/>
    <lineage>
        <taxon>Bacteria</taxon>
        <taxon>Bacillati</taxon>
        <taxon>Bacillota</taxon>
        <taxon>Bacilli</taxon>
        <taxon>Bacillales</taxon>
        <taxon>Paenibacillaceae</taxon>
        <taxon>Paenibacillus</taxon>
    </lineage>
</organism>
<evidence type="ECO:0000256" key="1">
    <source>
        <dbReference type="SAM" id="Phobius"/>
    </source>
</evidence>
<dbReference type="Proteomes" id="UP000464330">
    <property type="component" value="Chromosome"/>
</dbReference>
<keyword evidence="1" id="KW-0472">Membrane</keyword>
<evidence type="ECO:0000313" key="3">
    <source>
        <dbReference type="Proteomes" id="UP000464330"/>
    </source>
</evidence>
<name>A0A6C0QUF4_9BACL</name>
<protein>
    <submittedName>
        <fullName evidence="2">Uncharacterized protein</fullName>
    </submittedName>
</protein>
<gene>
    <name evidence="2" type="ORF">ERICV_02889</name>
</gene>
<sequence>MLETRNENIFSALAVGFLILALFLFSLQLLPVADLAKEFGSQLVSLQL</sequence>
<proteinExistence type="predicted"/>
<dbReference type="EMBL" id="CP019717">
    <property type="protein sequence ID" value="QHZ52008.1"/>
    <property type="molecule type" value="Genomic_DNA"/>
</dbReference>